<dbReference type="AlphaFoldDB" id="A0A7W9FBQ5"/>
<evidence type="ECO:0000256" key="2">
    <source>
        <dbReference type="ARBA" id="ARBA00022448"/>
    </source>
</evidence>
<comment type="caution">
    <text evidence="10">The sequence shown here is derived from an EMBL/GenBank/DDBJ whole genome shotgun (WGS) entry which is preliminary data.</text>
</comment>
<evidence type="ECO:0000313" key="11">
    <source>
        <dbReference type="Proteomes" id="UP000517712"/>
    </source>
</evidence>
<dbReference type="PANTHER" id="PTHR43744:SF9">
    <property type="entry name" value="POLYGALACTURONAN_RHAMNOGALACTURONAN TRANSPORT SYSTEM PERMEASE PROTEIN YTCP"/>
    <property type="match status" value="1"/>
</dbReference>
<evidence type="ECO:0000256" key="7">
    <source>
        <dbReference type="RuleBase" id="RU363032"/>
    </source>
</evidence>
<keyword evidence="3" id="KW-1003">Cell membrane</keyword>
<dbReference type="EMBL" id="JACHMU010000001">
    <property type="protein sequence ID" value="MBB5743410.1"/>
    <property type="molecule type" value="Genomic_DNA"/>
</dbReference>
<dbReference type="CDD" id="cd06261">
    <property type="entry name" value="TM_PBP2"/>
    <property type="match status" value="1"/>
</dbReference>
<accession>A0A7W9FBQ5</accession>
<dbReference type="SUPFAM" id="SSF161098">
    <property type="entry name" value="MetI-like"/>
    <property type="match status" value="1"/>
</dbReference>
<keyword evidence="10" id="KW-0762">Sugar transport</keyword>
<feature type="transmembrane region" description="Helical" evidence="7">
    <location>
        <begin position="161"/>
        <end position="181"/>
    </location>
</feature>
<feature type="transmembrane region" description="Helical" evidence="7">
    <location>
        <begin position="129"/>
        <end position="149"/>
    </location>
</feature>
<dbReference type="PROSITE" id="PS50928">
    <property type="entry name" value="ABC_TM1"/>
    <property type="match status" value="1"/>
</dbReference>
<feature type="transmembrane region" description="Helical" evidence="7">
    <location>
        <begin position="29"/>
        <end position="54"/>
    </location>
</feature>
<dbReference type="GO" id="GO:0055085">
    <property type="term" value="P:transmembrane transport"/>
    <property type="evidence" value="ECO:0007669"/>
    <property type="project" value="InterPro"/>
</dbReference>
<comment type="subcellular location">
    <subcellularLocation>
        <location evidence="1 7">Cell membrane</location>
        <topology evidence="1 7">Multi-pass membrane protein</topology>
    </subcellularLocation>
</comment>
<organism evidence="10 11">
    <name type="scientific">Microbacterium ginsengiterrae</name>
    <dbReference type="NCBI Taxonomy" id="546115"/>
    <lineage>
        <taxon>Bacteria</taxon>
        <taxon>Bacillati</taxon>
        <taxon>Actinomycetota</taxon>
        <taxon>Actinomycetes</taxon>
        <taxon>Micrococcales</taxon>
        <taxon>Microbacteriaceae</taxon>
        <taxon>Microbacterium</taxon>
    </lineage>
</organism>
<dbReference type="PANTHER" id="PTHR43744">
    <property type="entry name" value="ABC TRANSPORTER PERMEASE PROTEIN MG189-RELATED-RELATED"/>
    <property type="match status" value="1"/>
</dbReference>
<feature type="region of interest" description="Disordered" evidence="8">
    <location>
        <begin position="1"/>
        <end position="23"/>
    </location>
</feature>
<protein>
    <submittedName>
        <fullName evidence="10">Multiple sugar transport system permease protein/putative aldouronate transport system permease protein</fullName>
    </submittedName>
</protein>
<evidence type="ECO:0000256" key="6">
    <source>
        <dbReference type="ARBA" id="ARBA00023136"/>
    </source>
</evidence>
<dbReference type="InterPro" id="IPR000515">
    <property type="entry name" value="MetI-like"/>
</dbReference>
<dbReference type="Pfam" id="PF00528">
    <property type="entry name" value="BPD_transp_1"/>
    <property type="match status" value="1"/>
</dbReference>
<keyword evidence="5 7" id="KW-1133">Transmembrane helix</keyword>
<feature type="transmembrane region" description="Helical" evidence="7">
    <location>
        <begin position="285"/>
        <end position="304"/>
    </location>
</feature>
<evidence type="ECO:0000313" key="10">
    <source>
        <dbReference type="EMBL" id="MBB5743410.1"/>
    </source>
</evidence>
<evidence type="ECO:0000256" key="5">
    <source>
        <dbReference type="ARBA" id="ARBA00022989"/>
    </source>
</evidence>
<dbReference type="GO" id="GO:0005886">
    <property type="term" value="C:plasma membrane"/>
    <property type="evidence" value="ECO:0007669"/>
    <property type="project" value="UniProtKB-SubCell"/>
</dbReference>
<dbReference type="RefSeq" id="WP_144795943.1">
    <property type="nucleotide sequence ID" value="NZ_BAAAPG010000001.1"/>
</dbReference>
<dbReference type="Gene3D" id="1.10.3720.10">
    <property type="entry name" value="MetI-like"/>
    <property type="match status" value="1"/>
</dbReference>
<gene>
    <name evidence="10" type="ORF">HD600_001907</name>
</gene>
<sequence length="319" mass="35376">MTALDTALKTRPTRPSAHRTPERRSGGDMLFAIVNYTVFGLLVVICAYPFYYLIINSVSANDLSALGEVRLLPSGFHLENYQQVFALNGLSMAAVVSVARTVIGTVATVLASAFLGFMFTQSKMWARQFWYRFVIVTMYFSAGLIPIFIIMKNLGLTNNFWVYVLPFIVQPFFIILVKTYVESMPESLQEAAELDGANIVQIFFKVYLPNMTPILATVAIFAAVAQWNSFQDTLIYITDQSLYTLQYLLYMFINQASSLAQAAQNAGGDLSAIAGAATSQTPTSIRMTVSVIVVLPIIFIYPLFQRFFVKGIMLGAVKG</sequence>
<evidence type="ECO:0000256" key="3">
    <source>
        <dbReference type="ARBA" id="ARBA00022475"/>
    </source>
</evidence>
<keyword evidence="2 7" id="KW-0813">Transport</keyword>
<feature type="transmembrane region" description="Helical" evidence="7">
    <location>
        <begin position="90"/>
        <end position="117"/>
    </location>
</feature>
<keyword evidence="4 7" id="KW-0812">Transmembrane</keyword>
<comment type="similarity">
    <text evidence="7">Belongs to the binding-protein-dependent transport system permease family.</text>
</comment>
<evidence type="ECO:0000256" key="8">
    <source>
        <dbReference type="SAM" id="MobiDB-lite"/>
    </source>
</evidence>
<dbReference type="InterPro" id="IPR035906">
    <property type="entry name" value="MetI-like_sf"/>
</dbReference>
<reference evidence="10 11" key="1">
    <citation type="submission" date="2020-08" db="EMBL/GenBank/DDBJ databases">
        <title>Sequencing the genomes of 1000 actinobacteria strains.</title>
        <authorList>
            <person name="Klenk H.-P."/>
        </authorList>
    </citation>
    <scope>NUCLEOTIDE SEQUENCE [LARGE SCALE GENOMIC DNA]</scope>
    <source>
        <strain evidence="10 11">DSM 24823</strain>
    </source>
</reference>
<keyword evidence="6 7" id="KW-0472">Membrane</keyword>
<name>A0A7W9FBQ5_9MICO</name>
<evidence type="ECO:0000256" key="1">
    <source>
        <dbReference type="ARBA" id="ARBA00004651"/>
    </source>
</evidence>
<dbReference type="Proteomes" id="UP000517712">
    <property type="component" value="Unassembled WGS sequence"/>
</dbReference>
<feature type="domain" description="ABC transmembrane type-1" evidence="9">
    <location>
        <begin position="94"/>
        <end position="304"/>
    </location>
</feature>
<feature type="transmembrane region" description="Helical" evidence="7">
    <location>
        <begin position="202"/>
        <end position="224"/>
    </location>
</feature>
<evidence type="ECO:0000256" key="4">
    <source>
        <dbReference type="ARBA" id="ARBA00022692"/>
    </source>
</evidence>
<proteinExistence type="inferred from homology"/>
<keyword evidence="11" id="KW-1185">Reference proteome</keyword>
<evidence type="ECO:0000259" key="9">
    <source>
        <dbReference type="PROSITE" id="PS50928"/>
    </source>
</evidence>